<keyword evidence="5 9" id="KW-0539">Nucleus</keyword>
<evidence type="ECO:0000313" key="12">
    <source>
        <dbReference type="Proteomes" id="UP000749559"/>
    </source>
</evidence>
<dbReference type="GO" id="GO:0008420">
    <property type="term" value="F:RNA polymerase II CTD heptapeptide repeat phosphatase activity"/>
    <property type="evidence" value="ECO:0007669"/>
    <property type="project" value="UniProtKB-UniRule"/>
</dbReference>
<dbReference type="EMBL" id="CAIIXF020000003">
    <property type="protein sequence ID" value="CAH1780493.1"/>
    <property type="molecule type" value="Genomic_DNA"/>
</dbReference>
<comment type="catalytic activity">
    <reaction evidence="8 9">
        <text>O-phospho-L-threonyl-[protein] + H2O = L-threonyl-[protein] + phosphate</text>
        <dbReference type="Rhea" id="RHEA:47004"/>
        <dbReference type="Rhea" id="RHEA-COMP:11060"/>
        <dbReference type="Rhea" id="RHEA-COMP:11605"/>
        <dbReference type="ChEBI" id="CHEBI:15377"/>
        <dbReference type="ChEBI" id="CHEBI:30013"/>
        <dbReference type="ChEBI" id="CHEBI:43474"/>
        <dbReference type="ChEBI" id="CHEBI:61977"/>
        <dbReference type="EC" id="3.1.3.16"/>
    </reaction>
</comment>
<dbReference type="Gene3D" id="3.40.50.10190">
    <property type="entry name" value="BRCT domain"/>
    <property type="match status" value="1"/>
</dbReference>
<dbReference type="Proteomes" id="UP000749559">
    <property type="component" value="Unassembled WGS sequence"/>
</dbReference>
<gene>
    <name evidence="11" type="ORF">OFUS_LOCUS7183</name>
</gene>
<dbReference type="AlphaFoldDB" id="A0A8J1Y7A0"/>
<name>A0A8J1Y7A0_OWEFU</name>
<dbReference type="FunFam" id="3.40.50.10190:FF:000007">
    <property type="entry name" value="RNA polymerase II subunit A C-terminal domain phosphatase"/>
    <property type="match status" value="1"/>
</dbReference>
<feature type="compositionally biased region" description="Acidic residues" evidence="10">
    <location>
        <begin position="778"/>
        <end position="788"/>
    </location>
</feature>
<dbReference type="NCBIfam" id="TIGR02250">
    <property type="entry name" value="FCP1_euk"/>
    <property type="match status" value="1"/>
</dbReference>
<feature type="compositionally biased region" description="Low complexity" evidence="10">
    <location>
        <begin position="805"/>
        <end position="820"/>
    </location>
</feature>
<dbReference type="InterPro" id="IPR023214">
    <property type="entry name" value="HAD_sf"/>
</dbReference>
<dbReference type="InterPro" id="IPR000089">
    <property type="entry name" value="Biotin_lipoyl"/>
</dbReference>
<evidence type="ECO:0000313" key="11">
    <source>
        <dbReference type="EMBL" id="CAH1780493.1"/>
    </source>
</evidence>
<dbReference type="InterPro" id="IPR039189">
    <property type="entry name" value="Fcp1"/>
</dbReference>
<proteinExistence type="predicted"/>
<dbReference type="InterPro" id="IPR036420">
    <property type="entry name" value="BRCT_dom_sf"/>
</dbReference>
<dbReference type="Gene3D" id="2.40.50.100">
    <property type="match status" value="1"/>
</dbReference>
<dbReference type="PANTHER" id="PTHR23081">
    <property type="entry name" value="RNA POLYMERASE II CTD PHOSPHATASE"/>
    <property type="match status" value="1"/>
</dbReference>
<evidence type="ECO:0000256" key="10">
    <source>
        <dbReference type="SAM" id="MobiDB-lite"/>
    </source>
</evidence>
<dbReference type="Gene3D" id="3.40.50.1000">
    <property type="entry name" value="HAD superfamily/HAD-like"/>
    <property type="match status" value="1"/>
</dbReference>
<evidence type="ECO:0000256" key="1">
    <source>
        <dbReference type="ARBA" id="ARBA00004123"/>
    </source>
</evidence>
<dbReference type="InterPro" id="IPR011053">
    <property type="entry name" value="Single_hybrid_motif"/>
</dbReference>
<feature type="compositionally biased region" description="Basic and acidic residues" evidence="10">
    <location>
        <begin position="457"/>
        <end position="495"/>
    </location>
</feature>
<dbReference type="Pfam" id="PF00533">
    <property type="entry name" value="BRCT"/>
    <property type="match status" value="1"/>
</dbReference>
<feature type="compositionally biased region" description="Polar residues" evidence="10">
    <location>
        <begin position="336"/>
        <end position="368"/>
    </location>
</feature>
<keyword evidence="3 9" id="KW-0378">Hydrolase</keyword>
<evidence type="ECO:0000256" key="2">
    <source>
        <dbReference type="ARBA" id="ARBA00013081"/>
    </source>
</evidence>
<comment type="subcellular location">
    <subcellularLocation>
        <location evidence="1 9">Nucleus</location>
    </subcellularLocation>
</comment>
<dbReference type="EC" id="3.1.3.16" evidence="2 9"/>
<comment type="caution">
    <text evidence="11">The sequence shown here is derived from an EMBL/GenBank/DDBJ whole genome shotgun (WGS) entry which is preliminary data.</text>
</comment>
<protein>
    <recommendedName>
        <fullName evidence="6 9">RNA polymerase II subunit A C-terminal domain phosphatase</fullName>
        <ecNumber evidence="2 9">3.1.3.16</ecNumber>
    </recommendedName>
</protein>
<feature type="compositionally biased region" description="Basic and acidic residues" evidence="10">
    <location>
        <begin position="409"/>
        <end position="433"/>
    </location>
</feature>
<dbReference type="Pfam" id="PF00364">
    <property type="entry name" value="Biotin_lipoyl"/>
    <property type="match status" value="1"/>
</dbReference>
<feature type="region of interest" description="Disordered" evidence="10">
    <location>
        <begin position="331"/>
        <end position="495"/>
    </location>
</feature>
<evidence type="ECO:0000256" key="5">
    <source>
        <dbReference type="ARBA" id="ARBA00023242"/>
    </source>
</evidence>
<dbReference type="Pfam" id="PF03031">
    <property type="entry name" value="NIF"/>
    <property type="match status" value="1"/>
</dbReference>
<dbReference type="CDD" id="cd07521">
    <property type="entry name" value="HAD_FCP1-like"/>
    <property type="match status" value="1"/>
</dbReference>
<dbReference type="SUPFAM" id="SSF56784">
    <property type="entry name" value="HAD-like"/>
    <property type="match status" value="1"/>
</dbReference>
<dbReference type="SUPFAM" id="SSF51230">
    <property type="entry name" value="Single hybrid motif"/>
    <property type="match status" value="1"/>
</dbReference>
<dbReference type="OrthoDB" id="10249888at2759"/>
<dbReference type="InterPro" id="IPR001357">
    <property type="entry name" value="BRCT_dom"/>
</dbReference>
<reference evidence="11" key="1">
    <citation type="submission" date="2022-03" db="EMBL/GenBank/DDBJ databases">
        <authorList>
            <person name="Martin C."/>
        </authorList>
    </citation>
    <scope>NUCLEOTIDE SEQUENCE</scope>
</reference>
<feature type="region of interest" description="Disordered" evidence="10">
    <location>
        <begin position="778"/>
        <end position="866"/>
    </location>
</feature>
<dbReference type="InterPro" id="IPR036412">
    <property type="entry name" value="HAD-like_sf"/>
</dbReference>
<keyword evidence="12" id="KW-1185">Reference proteome</keyword>
<evidence type="ECO:0000256" key="4">
    <source>
        <dbReference type="ARBA" id="ARBA00022912"/>
    </source>
</evidence>
<feature type="compositionally biased region" description="Polar residues" evidence="10">
    <location>
        <begin position="700"/>
        <end position="716"/>
    </location>
</feature>
<evidence type="ECO:0000256" key="3">
    <source>
        <dbReference type="ARBA" id="ARBA00022801"/>
    </source>
</evidence>
<sequence length="880" mass="98245">MEAKLSSVFMPGDVSAKLVTWKVKKGAKVGQGTTLAVYAPIGGKGTMRLRASNMGTVHELLVQEGSTVQNGKEILKLQGCLHPIVMKDMCAECGADLRKDSHVSAKHKETVDSEASVRMVHNIPELVISKEQAQELGKADEERLTKARKLVLLVDLDQTLIHTTNDNVAPNLKDVKHFQLRHGQGKLWYHTKFRPHTEQFLEKISKMYELHICTFGVRAYAHTIARFLDPDGKYFSHRILSRDECFSSNSKTANLGSLFPCGDAMVCIIDDREDVWNFAPNLVHVKPYKIFKGTADINAPPGVKGDVVDDDPLPEPKSVDLKHEIEDSKAALNGELSDSTGPSNINESDTGKTSDSSISDDSAVTNETTETKDANESKYVGNEEEPSDPTVSIDATLESTNANDNVAPEVKDLKDSDSKDLIKRDDSTSDEVNKVSVTDTLSDDLKMEDDEAEDEEKTTSSDSVDKAKDTQVDEVMKDDEIKPESAEVDETKKDETIETSECITEILTPASDGQNVKEEDLIEMIDDDDHLHFLEEKLTKIHEMYFKKYDLAIEKSEKDLPNLKQIIPEFRANVLKECCVLFSGVFPTNFPPEKSRAYTVAKALGAKIHTNFVSKADPRTTERTTHVMAAKLGTAKVNQAKKQGGIWIVTPDWLWSCEERWEKVDERLFKLTHDISLPFARNSPDVKHQREKRKAEDQAQKGSPPSKQLKVNNSGDANSEQLEAKDIEFDDEFGYQAPVKQKTDTTVKPAVRERRKFSDEINPLYSFSKDQLSDMDKEVEDIFDESDSSNDSTETANRIRKKVLSGESDSESSVESMSGEFPKGWGIAPKRKRNDTEETEGSLKLIEGVESDRSDNSDYDDSIGSVDEEIANAVEREFLS</sequence>
<accession>A0A8J1Y7A0</accession>
<dbReference type="InterPro" id="IPR011947">
    <property type="entry name" value="FCP1_euk"/>
</dbReference>
<dbReference type="CDD" id="cd17729">
    <property type="entry name" value="BRCT_CTDP1"/>
    <property type="match status" value="1"/>
</dbReference>
<dbReference type="PANTHER" id="PTHR23081:SF36">
    <property type="entry name" value="RNA POLYMERASE II SUBUNIT A C-TERMINAL DOMAIN PHOSPHATASE"/>
    <property type="match status" value="1"/>
</dbReference>
<comment type="function">
    <text evidence="9">This promotes the activity of RNA polymerase II.</text>
</comment>
<evidence type="ECO:0000256" key="7">
    <source>
        <dbReference type="ARBA" id="ARBA00047761"/>
    </source>
</evidence>
<dbReference type="PROSITE" id="PS50172">
    <property type="entry name" value="BRCT"/>
    <property type="match status" value="1"/>
</dbReference>
<evidence type="ECO:0000256" key="9">
    <source>
        <dbReference type="RuleBase" id="RU366066"/>
    </source>
</evidence>
<feature type="region of interest" description="Disordered" evidence="10">
    <location>
        <begin position="680"/>
        <end position="716"/>
    </location>
</feature>
<dbReference type="SMART" id="SM00577">
    <property type="entry name" value="CPDc"/>
    <property type="match status" value="1"/>
</dbReference>
<feature type="compositionally biased region" description="Acidic residues" evidence="10">
    <location>
        <begin position="446"/>
        <end position="456"/>
    </location>
</feature>
<keyword evidence="4" id="KW-0904">Protein phosphatase</keyword>
<dbReference type="InterPro" id="IPR004274">
    <property type="entry name" value="FCP1_dom"/>
</dbReference>
<feature type="compositionally biased region" description="Acidic residues" evidence="10">
    <location>
        <begin position="857"/>
        <end position="866"/>
    </location>
</feature>
<evidence type="ECO:0000256" key="6">
    <source>
        <dbReference type="ARBA" id="ARBA00040602"/>
    </source>
</evidence>
<organism evidence="11 12">
    <name type="scientific">Owenia fusiformis</name>
    <name type="common">Polychaete worm</name>
    <dbReference type="NCBI Taxonomy" id="6347"/>
    <lineage>
        <taxon>Eukaryota</taxon>
        <taxon>Metazoa</taxon>
        <taxon>Spiralia</taxon>
        <taxon>Lophotrochozoa</taxon>
        <taxon>Annelida</taxon>
        <taxon>Polychaeta</taxon>
        <taxon>Sedentaria</taxon>
        <taxon>Canalipalpata</taxon>
        <taxon>Sabellida</taxon>
        <taxon>Oweniida</taxon>
        <taxon>Oweniidae</taxon>
        <taxon>Owenia</taxon>
    </lineage>
</organism>
<dbReference type="FunFam" id="3.40.50.1000:FF:000040">
    <property type="entry name" value="RNA polymerase II subunit A C-terminal domain phosphatase"/>
    <property type="match status" value="1"/>
</dbReference>
<feature type="compositionally biased region" description="Basic and acidic residues" evidence="10">
    <location>
        <begin position="684"/>
        <end position="699"/>
    </location>
</feature>
<dbReference type="GO" id="GO:0005634">
    <property type="term" value="C:nucleus"/>
    <property type="evidence" value="ECO:0007669"/>
    <property type="project" value="UniProtKB-SubCell"/>
</dbReference>
<dbReference type="CDD" id="cd06849">
    <property type="entry name" value="lipoyl_domain"/>
    <property type="match status" value="1"/>
</dbReference>
<dbReference type="SUPFAM" id="SSF52113">
    <property type="entry name" value="BRCT domain"/>
    <property type="match status" value="1"/>
</dbReference>
<comment type="catalytic activity">
    <reaction evidence="7 9">
        <text>O-phospho-L-seryl-[protein] + H2O = L-seryl-[protein] + phosphate</text>
        <dbReference type="Rhea" id="RHEA:20629"/>
        <dbReference type="Rhea" id="RHEA-COMP:9863"/>
        <dbReference type="Rhea" id="RHEA-COMP:11604"/>
        <dbReference type="ChEBI" id="CHEBI:15377"/>
        <dbReference type="ChEBI" id="CHEBI:29999"/>
        <dbReference type="ChEBI" id="CHEBI:43474"/>
        <dbReference type="ChEBI" id="CHEBI:83421"/>
        <dbReference type="EC" id="3.1.3.16"/>
    </reaction>
</comment>
<evidence type="ECO:0000256" key="8">
    <source>
        <dbReference type="ARBA" id="ARBA00048336"/>
    </source>
</evidence>
<dbReference type="PROSITE" id="PS50969">
    <property type="entry name" value="FCP1"/>
    <property type="match status" value="1"/>
</dbReference>
<dbReference type="SMART" id="SM00292">
    <property type="entry name" value="BRCT"/>
    <property type="match status" value="1"/>
</dbReference>